<comment type="caution">
    <text evidence="3">The sequence shown here is derived from an EMBL/GenBank/DDBJ whole genome shotgun (WGS) entry which is preliminary data.</text>
</comment>
<feature type="compositionally biased region" description="Basic and acidic residues" evidence="2">
    <location>
        <begin position="9"/>
        <end position="25"/>
    </location>
</feature>
<feature type="coiled-coil region" evidence="1">
    <location>
        <begin position="277"/>
        <end position="311"/>
    </location>
</feature>
<keyword evidence="4" id="KW-1185">Reference proteome</keyword>
<feature type="compositionally biased region" description="Basic and acidic residues" evidence="2">
    <location>
        <begin position="562"/>
        <end position="576"/>
    </location>
</feature>
<gene>
    <name evidence="3" type="ORF">Fmac_013963</name>
</gene>
<dbReference type="EMBL" id="JBGMDY010000005">
    <property type="protein sequence ID" value="KAL2332750.1"/>
    <property type="molecule type" value="Genomic_DNA"/>
</dbReference>
<protein>
    <submittedName>
        <fullName evidence="3">Uncharacterized protein</fullName>
    </submittedName>
</protein>
<feature type="compositionally biased region" description="Basic and acidic residues" evidence="2">
    <location>
        <begin position="423"/>
        <end position="449"/>
    </location>
</feature>
<accession>A0ABD1MCC8</accession>
<feature type="compositionally biased region" description="Basic and acidic residues" evidence="2">
    <location>
        <begin position="496"/>
        <end position="509"/>
    </location>
</feature>
<feature type="region of interest" description="Disordered" evidence="2">
    <location>
        <begin position="423"/>
        <end position="466"/>
    </location>
</feature>
<dbReference type="AlphaFoldDB" id="A0ABD1MCC8"/>
<feature type="region of interest" description="Disordered" evidence="2">
    <location>
        <begin position="1"/>
        <end position="25"/>
    </location>
</feature>
<dbReference type="PANTHER" id="PTHR35164:SF9">
    <property type="entry name" value="EXPRESSED PROTEIN"/>
    <property type="match status" value="1"/>
</dbReference>
<keyword evidence="1" id="KW-0175">Coiled coil</keyword>
<feature type="coiled-coil region" evidence="1">
    <location>
        <begin position="203"/>
        <end position="240"/>
    </location>
</feature>
<evidence type="ECO:0000313" key="4">
    <source>
        <dbReference type="Proteomes" id="UP001603857"/>
    </source>
</evidence>
<feature type="compositionally biased region" description="Basic residues" evidence="2">
    <location>
        <begin position="577"/>
        <end position="594"/>
    </location>
</feature>
<dbReference type="PANTHER" id="PTHR35164">
    <property type="entry name" value="EXPRESSED PROTEIN"/>
    <property type="match status" value="1"/>
</dbReference>
<organism evidence="3 4">
    <name type="scientific">Flemingia macrophylla</name>
    <dbReference type="NCBI Taxonomy" id="520843"/>
    <lineage>
        <taxon>Eukaryota</taxon>
        <taxon>Viridiplantae</taxon>
        <taxon>Streptophyta</taxon>
        <taxon>Embryophyta</taxon>
        <taxon>Tracheophyta</taxon>
        <taxon>Spermatophyta</taxon>
        <taxon>Magnoliopsida</taxon>
        <taxon>eudicotyledons</taxon>
        <taxon>Gunneridae</taxon>
        <taxon>Pentapetalae</taxon>
        <taxon>rosids</taxon>
        <taxon>fabids</taxon>
        <taxon>Fabales</taxon>
        <taxon>Fabaceae</taxon>
        <taxon>Papilionoideae</taxon>
        <taxon>50 kb inversion clade</taxon>
        <taxon>NPAAA clade</taxon>
        <taxon>indigoferoid/millettioid clade</taxon>
        <taxon>Phaseoleae</taxon>
        <taxon>Flemingia</taxon>
    </lineage>
</organism>
<evidence type="ECO:0000256" key="1">
    <source>
        <dbReference type="SAM" id="Coils"/>
    </source>
</evidence>
<sequence>MQQQPYAEQYERKLNQMEEQMRKVDQERSRAFEELTQMRKVAKETNVKVDEALAIKRTISEPHVIKQQMGPKNNIEPSRQRLSDKDALLDNMRNEMDYLRSSEANAMALLSDYKRKIQKLEAELDKQRESEANLFDTLVMQTKQLEQNKILLEESKLEINSLEEKLKFLQASANQTIKTPGGLEIEAELEKELFKDDVQPEKAKRMLEEIDMLRNELKLAMEAEENSKKAMDDLAFALKEVATEANQVKAKLTLSQVELEHTKGDAERWRTLLGSTEEKYKELLEATRKEADRYKNTAERLRLEAEESLLAWNGKETEFVNCIRRAEEERLHSQKETTKLIELLNEAENKIRASKEENLKLRDILKQALNESNVAKEAAEIAKAENARLQDSLNLLVHENEMLKIHEAASFENIKELKRMLSESSMKEFKNEDVEKAKEGGKEDKESGRKAKAHHGSMDHREHKEFKSLNKTFSLNLKEMITPHKQQHSNNNNKVGNEEANKDSDDDTLRGSIFDEVDSSDSESRHDGEMGIPDDFDHLDESHFDDPEGDRNSRKRRALLRRFGDLIRRRVSDSHAPRKRGKRAHRVSIHRHRREPLLDTFGLRAKGEKSNR</sequence>
<feature type="coiled-coil region" evidence="1">
    <location>
        <begin position="337"/>
        <end position="399"/>
    </location>
</feature>
<name>A0ABD1MCC8_9FABA</name>
<feature type="region of interest" description="Disordered" evidence="2">
    <location>
        <begin position="482"/>
        <end position="612"/>
    </location>
</feature>
<evidence type="ECO:0000313" key="3">
    <source>
        <dbReference type="EMBL" id="KAL2332750.1"/>
    </source>
</evidence>
<evidence type="ECO:0000256" key="2">
    <source>
        <dbReference type="SAM" id="MobiDB-lite"/>
    </source>
</evidence>
<proteinExistence type="predicted"/>
<dbReference type="Proteomes" id="UP001603857">
    <property type="component" value="Unassembled WGS sequence"/>
</dbReference>
<reference evidence="3 4" key="1">
    <citation type="submission" date="2024-08" db="EMBL/GenBank/DDBJ databases">
        <title>Insights into the chromosomal genome structure of Flemingia macrophylla.</title>
        <authorList>
            <person name="Ding Y."/>
            <person name="Zhao Y."/>
            <person name="Bi W."/>
            <person name="Wu M."/>
            <person name="Zhao G."/>
            <person name="Gong Y."/>
            <person name="Li W."/>
            <person name="Zhang P."/>
        </authorList>
    </citation>
    <scope>NUCLEOTIDE SEQUENCE [LARGE SCALE GENOMIC DNA]</scope>
    <source>
        <strain evidence="3">DYQJB</strain>
        <tissue evidence="3">Leaf</tissue>
    </source>
</reference>
<feature type="compositionally biased region" description="Basic and acidic residues" evidence="2">
    <location>
        <begin position="522"/>
        <end position="552"/>
    </location>
</feature>
<feature type="coiled-coil region" evidence="1">
    <location>
        <begin position="103"/>
        <end position="179"/>
    </location>
</feature>
<feature type="compositionally biased region" description="Basic and acidic residues" evidence="2">
    <location>
        <begin position="456"/>
        <end position="466"/>
    </location>
</feature>